<feature type="region of interest" description="Disordered" evidence="1">
    <location>
        <begin position="87"/>
        <end position="162"/>
    </location>
</feature>
<evidence type="ECO:0000256" key="1">
    <source>
        <dbReference type="SAM" id="MobiDB-lite"/>
    </source>
</evidence>
<dbReference type="STRING" id="993689.GCA_002077135_01521"/>
<dbReference type="EMBL" id="MWQO01000007">
    <property type="protein sequence ID" value="THD11709.1"/>
    <property type="molecule type" value="Genomic_DNA"/>
</dbReference>
<dbReference type="Proteomes" id="UP000307749">
    <property type="component" value="Unassembled WGS sequence"/>
</dbReference>
<accession>A0A4S3KRN4</accession>
<sequence length="321" mass="34795">MPAIPTMAAAKGNARAVVLSALLHLVIIGFLLFATLSCGTWESSFAWLGVPPWMNPVQCTRPAPLAGPVIEAELVGVAASPAPAPLHLRQPKIKPLPAPPPPPPAQIPNPKGPRLPVHTLPPPPQRPDVREQQRVVDLAEQKAEQAKQAEVERQQQRMSEVDAARQDKVQKLLAEMNNLRQQREALDKRARLAAQKDAQLKDLKTPPVAAAPNLPSAPKPVSGMGGIQQSLQAQYQAALVQAIQQNWLRPDNIQKHVICPIRIMQIPGGKVISATILPGCPYDEVARRSVKAAVLRASPLPYQGFESVFSSELTINFSVNQ</sequence>
<proteinExistence type="predicted"/>
<dbReference type="SUPFAM" id="SSF74653">
    <property type="entry name" value="TolA/TonB C-terminal domain"/>
    <property type="match status" value="1"/>
</dbReference>
<dbReference type="OrthoDB" id="5948502at2"/>
<name>A0A4S3KRN4_9GAMM</name>
<evidence type="ECO:0000313" key="2">
    <source>
        <dbReference type="EMBL" id="THD11709.1"/>
    </source>
</evidence>
<comment type="caution">
    <text evidence="2">The sequence shown here is derived from an EMBL/GenBank/DDBJ whole genome shotgun (WGS) entry which is preliminary data.</text>
</comment>
<dbReference type="AlphaFoldDB" id="A0A4S3KRN4"/>
<reference evidence="2 3" key="1">
    <citation type="submission" date="2017-02" db="EMBL/GenBank/DDBJ databases">
        <title>Whole genome sequencing of Metallibacterium scheffleri DSM 24874 (T).</title>
        <authorList>
            <person name="Kumar S."/>
            <person name="Patil P."/>
            <person name="Patil P.B."/>
        </authorList>
    </citation>
    <scope>NUCLEOTIDE SEQUENCE [LARGE SCALE GENOMIC DNA]</scope>
    <source>
        <strain evidence="2 3">DSM 24874</strain>
    </source>
</reference>
<feature type="compositionally biased region" description="Pro residues" evidence="1">
    <location>
        <begin position="94"/>
        <end position="126"/>
    </location>
</feature>
<evidence type="ECO:0000313" key="3">
    <source>
        <dbReference type="Proteomes" id="UP000307749"/>
    </source>
</evidence>
<feature type="region of interest" description="Disordered" evidence="1">
    <location>
        <begin position="206"/>
        <end position="225"/>
    </location>
</feature>
<dbReference type="Gene3D" id="3.30.1150.10">
    <property type="match status" value="1"/>
</dbReference>
<keyword evidence="3" id="KW-1185">Reference proteome</keyword>
<organism evidence="2 3">
    <name type="scientific">Metallibacterium scheffleri</name>
    <dbReference type="NCBI Taxonomy" id="993689"/>
    <lineage>
        <taxon>Bacteria</taxon>
        <taxon>Pseudomonadati</taxon>
        <taxon>Pseudomonadota</taxon>
        <taxon>Gammaproteobacteria</taxon>
        <taxon>Lysobacterales</taxon>
        <taxon>Rhodanobacteraceae</taxon>
        <taxon>Metallibacterium</taxon>
    </lineage>
</organism>
<feature type="compositionally biased region" description="Basic and acidic residues" evidence="1">
    <location>
        <begin position="127"/>
        <end position="162"/>
    </location>
</feature>
<protein>
    <recommendedName>
        <fullName evidence="4">Protein TolA</fullName>
    </recommendedName>
</protein>
<dbReference type="Pfam" id="PF13103">
    <property type="entry name" value="TonB_2"/>
    <property type="match status" value="1"/>
</dbReference>
<evidence type="ECO:0008006" key="4">
    <source>
        <dbReference type="Google" id="ProtNLM"/>
    </source>
</evidence>
<gene>
    <name evidence="2" type="ORF">B1806_02235</name>
</gene>